<evidence type="ECO:0000256" key="2">
    <source>
        <dbReference type="ARBA" id="ARBA00022692"/>
    </source>
</evidence>
<reference evidence="7" key="2">
    <citation type="submission" date="2022-06" db="UniProtKB">
        <authorList>
            <consortium name="EnsemblMetazoa"/>
        </authorList>
    </citation>
    <scope>IDENTIFICATION</scope>
    <source>
        <strain evidence="7">DF5081</strain>
    </source>
</reference>
<dbReference type="InterPro" id="IPR051115">
    <property type="entry name" value="LAPTM_transporter"/>
</dbReference>
<accession>A0A8R1DQU2</accession>
<keyword evidence="3 6" id="KW-1133">Transmembrane helix</keyword>
<evidence type="ECO:0000256" key="1">
    <source>
        <dbReference type="ARBA" id="ARBA00004127"/>
    </source>
</evidence>
<feature type="compositionally biased region" description="Low complexity" evidence="5">
    <location>
        <begin position="404"/>
        <end position="415"/>
    </location>
</feature>
<protein>
    <submittedName>
        <fullName evidence="7">Uncharacterized protein</fullName>
    </submittedName>
</protein>
<keyword evidence="8" id="KW-1185">Reference proteome</keyword>
<dbReference type="Proteomes" id="UP000005237">
    <property type="component" value="Unassembled WGS sequence"/>
</dbReference>
<feature type="region of interest" description="Disordered" evidence="5">
    <location>
        <begin position="291"/>
        <end position="479"/>
    </location>
</feature>
<name>A0A8R1DQU2_CAEJA</name>
<evidence type="ECO:0000313" key="7">
    <source>
        <dbReference type="EnsemblMetazoa" id="CJA08482b.1"/>
    </source>
</evidence>
<keyword evidence="4 6" id="KW-0472">Membrane</keyword>
<evidence type="ECO:0000256" key="5">
    <source>
        <dbReference type="SAM" id="MobiDB-lite"/>
    </source>
</evidence>
<feature type="transmembrane region" description="Helical" evidence="6">
    <location>
        <begin position="174"/>
        <end position="201"/>
    </location>
</feature>
<dbReference type="EnsemblMetazoa" id="CJA08482b.1">
    <property type="protein sequence ID" value="CJA08482b.1"/>
    <property type="gene ID" value="WBGene00127685"/>
</dbReference>
<sequence length="493" mass="56420">MVERLGTVNPTKPGNAAEAVQVAARQKGYNRTCCNLCHIKLGAAFLGVIESIIAVSVLIGAVQQVLWKNQQSTSCEKNIFRDCLIFQFNHFNVTLIFDYVVILMMILILFSVLCLFFGVASDTSCLILPHIVVQAFFLLFSIGYFVLYAFSYFYGDLVVHHREFMLQSMFERMWLATLLLVLAALQSYLFSSVIRCSLYLAEIEETRRRRESAFERCSERVRIAKENGLWRTTSWGGGFQQYKGQYDRPKKEVKNKGFHVQWNTDLEAGKLDKSSKKPEVVELARIESVETPPLSPIPENEVKEPSPSKIVTTYVHKSAPRSEERRGSNTSNSSHRINRGVSESPKKDYRPRSVKKTASEGTSRIEEDLRRMPSVKEHHHREHLHRADSKDSPSLSKRHVKLKQSSGQSSRESQQLPTRRPSLKKNRSVDSGDQYDEVAVFYKEKHHRRRSSDHGHMAQNRRSNMSRSPEKREIPIVKKVSITASTSPFPLIT</sequence>
<feature type="transmembrane region" description="Helical" evidence="6">
    <location>
        <begin position="131"/>
        <end position="154"/>
    </location>
</feature>
<comment type="subcellular location">
    <subcellularLocation>
        <location evidence="1">Endomembrane system</location>
        <topology evidence="1">Multi-pass membrane protein</topology>
    </subcellularLocation>
</comment>
<reference evidence="8" key="1">
    <citation type="submission" date="2010-08" db="EMBL/GenBank/DDBJ databases">
        <authorList>
            <consortium name="Caenorhabditis japonica Sequencing Consortium"/>
            <person name="Wilson R.K."/>
        </authorList>
    </citation>
    <scope>NUCLEOTIDE SEQUENCE [LARGE SCALE GENOMIC DNA]</scope>
    <source>
        <strain evidence="8">DF5081</strain>
    </source>
</reference>
<dbReference type="AlphaFoldDB" id="A0A8R1DQU2"/>
<feature type="compositionally biased region" description="Basic and acidic residues" evidence="5">
    <location>
        <begin position="363"/>
        <end position="376"/>
    </location>
</feature>
<organism evidence="7 8">
    <name type="scientific">Caenorhabditis japonica</name>
    <dbReference type="NCBI Taxonomy" id="281687"/>
    <lineage>
        <taxon>Eukaryota</taxon>
        <taxon>Metazoa</taxon>
        <taxon>Ecdysozoa</taxon>
        <taxon>Nematoda</taxon>
        <taxon>Chromadorea</taxon>
        <taxon>Rhabditida</taxon>
        <taxon>Rhabditina</taxon>
        <taxon>Rhabditomorpha</taxon>
        <taxon>Rhabditoidea</taxon>
        <taxon>Rhabditidae</taxon>
        <taxon>Peloderinae</taxon>
        <taxon>Caenorhabditis</taxon>
    </lineage>
</organism>
<evidence type="ECO:0000256" key="6">
    <source>
        <dbReference type="SAM" id="Phobius"/>
    </source>
</evidence>
<feature type="transmembrane region" description="Helical" evidence="6">
    <location>
        <begin position="96"/>
        <end position="119"/>
    </location>
</feature>
<evidence type="ECO:0000256" key="4">
    <source>
        <dbReference type="ARBA" id="ARBA00023136"/>
    </source>
</evidence>
<proteinExistence type="predicted"/>
<dbReference type="PANTHER" id="PTHR12479:SF10">
    <property type="entry name" value="LYSOSOMAL-ASSOCIATED TRANSMEMBRANE PROTEIN"/>
    <property type="match status" value="1"/>
</dbReference>
<dbReference type="GO" id="GO:0012505">
    <property type="term" value="C:endomembrane system"/>
    <property type="evidence" value="ECO:0007669"/>
    <property type="project" value="UniProtKB-SubCell"/>
</dbReference>
<feature type="transmembrane region" description="Helical" evidence="6">
    <location>
        <begin position="41"/>
        <end position="62"/>
    </location>
</feature>
<evidence type="ECO:0000313" key="8">
    <source>
        <dbReference type="Proteomes" id="UP000005237"/>
    </source>
</evidence>
<keyword evidence="2 6" id="KW-0812">Transmembrane</keyword>
<evidence type="ECO:0000256" key="3">
    <source>
        <dbReference type="ARBA" id="ARBA00022989"/>
    </source>
</evidence>
<dbReference type="PANTHER" id="PTHR12479">
    <property type="entry name" value="LYSOSOMAL-ASSOCIATED TRANSMEMBRANE PROTEIN"/>
    <property type="match status" value="1"/>
</dbReference>
<dbReference type="GO" id="GO:0005765">
    <property type="term" value="C:lysosomal membrane"/>
    <property type="evidence" value="ECO:0007669"/>
    <property type="project" value="TreeGrafter"/>
</dbReference>